<accession>A0ABT2VZV6</accession>
<dbReference type="RefSeq" id="WP_262990515.1">
    <property type="nucleotide sequence ID" value="NZ_JAOTEN010000002.1"/>
</dbReference>
<gene>
    <name evidence="1" type="ORF">N0B16_09070</name>
</gene>
<evidence type="ECO:0008006" key="3">
    <source>
        <dbReference type="Google" id="ProtNLM"/>
    </source>
</evidence>
<reference evidence="2" key="1">
    <citation type="submission" date="2023-07" db="EMBL/GenBank/DDBJ databases">
        <title>Chryseobacterium sp. GMJ5 Genome sequencing and assembly.</title>
        <authorList>
            <person name="Jung Y."/>
        </authorList>
    </citation>
    <scope>NUCLEOTIDE SEQUENCE [LARGE SCALE GENOMIC DNA]</scope>
    <source>
        <strain evidence="2">GMJ5</strain>
    </source>
</reference>
<proteinExistence type="predicted"/>
<organism evidence="1 2">
    <name type="scientific">Chryseobacterium gilvum</name>
    <dbReference type="NCBI Taxonomy" id="2976534"/>
    <lineage>
        <taxon>Bacteria</taxon>
        <taxon>Pseudomonadati</taxon>
        <taxon>Bacteroidota</taxon>
        <taxon>Flavobacteriia</taxon>
        <taxon>Flavobacteriales</taxon>
        <taxon>Weeksellaceae</taxon>
        <taxon>Chryseobacterium group</taxon>
        <taxon>Chryseobacterium</taxon>
    </lineage>
</organism>
<dbReference type="EMBL" id="JAOTEN010000002">
    <property type="protein sequence ID" value="MCU7614584.1"/>
    <property type="molecule type" value="Genomic_DNA"/>
</dbReference>
<protein>
    <recommendedName>
        <fullName evidence="3">Bacteriocin</fullName>
    </recommendedName>
</protein>
<evidence type="ECO:0000313" key="2">
    <source>
        <dbReference type="Proteomes" id="UP001208114"/>
    </source>
</evidence>
<evidence type="ECO:0000313" key="1">
    <source>
        <dbReference type="EMBL" id="MCU7614584.1"/>
    </source>
</evidence>
<sequence>MKKVATIKAKKLTRETLKTVVGGIYVPKDEDDGCAWNMCRNAFGRCSVFACPGSI</sequence>
<keyword evidence="2" id="KW-1185">Reference proteome</keyword>
<name>A0ABT2VZV6_9FLAO</name>
<comment type="caution">
    <text evidence="1">The sequence shown here is derived from an EMBL/GenBank/DDBJ whole genome shotgun (WGS) entry which is preliminary data.</text>
</comment>
<dbReference type="Proteomes" id="UP001208114">
    <property type="component" value="Unassembled WGS sequence"/>
</dbReference>